<dbReference type="InterPro" id="IPR047930">
    <property type="entry name" value="Transpos_IS6"/>
</dbReference>
<dbReference type="EMBL" id="BNJJ01000015">
    <property type="protein sequence ID" value="GHO87148.1"/>
    <property type="molecule type" value="Genomic_DNA"/>
</dbReference>
<evidence type="ECO:0000313" key="6">
    <source>
        <dbReference type="Proteomes" id="UP000635565"/>
    </source>
</evidence>
<keyword evidence="6" id="KW-1185">Reference proteome</keyword>
<protein>
    <recommendedName>
        <fullName evidence="4">DDE domain-containing protein</fullName>
    </recommendedName>
</protein>
<dbReference type="SUPFAM" id="SSF53098">
    <property type="entry name" value="Ribonuclease H-like"/>
    <property type="match status" value="1"/>
</dbReference>
<gene>
    <name evidence="5" type="ORF">KSZ_51540</name>
</gene>
<proteinExistence type="predicted"/>
<keyword evidence="2" id="KW-0238">DNA-binding</keyword>
<dbReference type="InterPro" id="IPR032874">
    <property type="entry name" value="DDE_dom"/>
</dbReference>
<keyword evidence="1" id="KW-0815">Transposition</keyword>
<organism evidence="5 6">
    <name type="scientific">Dictyobacter formicarum</name>
    <dbReference type="NCBI Taxonomy" id="2778368"/>
    <lineage>
        <taxon>Bacteria</taxon>
        <taxon>Bacillati</taxon>
        <taxon>Chloroflexota</taxon>
        <taxon>Ktedonobacteria</taxon>
        <taxon>Ktedonobacterales</taxon>
        <taxon>Dictyobacteraceae</taxon>
        <taxon>Dictyobacter</taxon>
    </lineage>
</organism>
<sequence>MNCPHCTSPVTKEQRKTTVLGYRTFRCSACRCTFNERTGTPFNYLEYPTDIILLVVVWRLRYKLSLRDLAEMFLERGFVFTHEAVRDWEARFAPLLAEHLRAKRRGQAGTSWYVDETYVKVHGKWCYLYRAIDRDGNLVDSRLSEKRDMEAAKRFFSQAVATVGHAPKRVTTDGHDSYPRAVHETIGNAVVHRTNAYLNNRLEQDHCGIKQRYYPMRGFGTFEAASRFCCAFDGLRNYLRPHRFMGETISLSERRQVFLNRFVALQTLLQAAS</sequence>
<keyword evidence="3" id="KW-0233">DNA recombination</keyword>
<comment type="caution">
    <text evidence="5">The sequence shown here is derived from an EMBL/GenBank/DDBJ whole genome shotgun (WGS) entry which is preliminary data.</text>
</comment>
<feature type="domain" description="DDE" evidence="4">
    <location>
        <begin position="110"/>
        <end position="240"/>
    </location>
</feature>
<evidence type="ECO:0000256" key="3">
    <source>
        <dbReference type="ARBA" id="ARBA00023172"/>
    </source>
</evidence>
<reference evidence="5 6" key="1">
    <citation type="journal article" date="2021" name="Int. J. Syst. Evol. Microbiol.">
        <title>Reticulibacter mediterranei gen. nov., sp. nov., within the new family Reticulibacteraceae fam. nov., and Ktedonospora formicarum gen. nov., sp. nov., Ktedonobacter robiniae sp. nov., Dictyobacter formicarum sp. nov. and Dictyobacter arantiisoli sp. nov., belonging to the class Ktedonobacteria.</title>
        <authorList>
            <person name="Yabe S."/>
            <person name="Zheng Y."/>
            <person name="Wang C.M."/>
            <person name="Sakai Y."/>
            <person name="Abe K."/>
            <person name="Yokota A."/>
            <person name="Donadio S."/>
            <person name="Cavaletti L."/>
            <person name="Monciardini P."/>
        </authorList>
    </citation>
    <scope>NUCLEOTIDE SEQUENCE [LARGE SCALE GENOMIC DNA]</scope>
    <source>
        <strain evidence="5 6">SOSP1-9</strain>
    </source>
</reference>
<evidence type="ECO:0000313" key="5">
    <source>
        <dbReference type="EMBL" id="GHO87148.1"/>
    </source>
</evidence>
<dbReference type="Proteomes" id="UP000635565">
    <property type="component" value="Unassembled WGS sequence"/>
</dbReference>
<accession>A0ABQ3VMW0</accession>
<dbReference type="RefSeq" id="WP_201364722.1">
    <property type="nucleotide sequence ID" value="NZ_BNJJ01000015.1"/>
</dbReference>
<name>A0ABQ3VMW0_9CHLR</name>
<dbReference type="NCBIfam" id="NF033587">
    <property type="entry name" value="transpos_IS6"/>
    <property type="match status" value="1"/>
</dbReference>
<dbReference type="PANTHER" id="PTHR35528:SF3">
    <property type="entry name" value="BLL1675 PROTEIN"/>
    <property type="match status" value="1"/>
</dbReference>
<evidence type="ECO:0000256" key="1">
    <source>
        <dbReference type="ARBA" id="ARBA00022578"/>
    </source>
</evidence>
<evidence type="ECO:0000259" key="4">
    <source>
        <dbReference type="Pfam" id="PF13610"/>
    </source>
</evidence>
<dbReference type="InterPro" id="IPR052183">
    <property type="entry name" value="IS_Transposase"/>
</dbReference>
<dbReference type="Pfam" id="PF13610">
    <property type="entry name" value="DDE_Tnp_IS240"/>
    <property type="match status" value="1"/>
</dbReference>
<dbReference type="InterPro" id="IPR012337">
    <property type="entry name" value="RNaseH-like_sf"/>
</dbReference>
<dbReference type="PANTHER" id="PTHR35528">
    <property type="entry name" value="BLL1675 PROTEIN"/>
    <property type="match status" value="1"/>
</dbReference>
<evidence type="ECO:0000256" key="2">
    <source>
        <dbReference type="ARBA" id="ARBA00023125"/>
    </source>
</evidence>